<name>A0A0D2IGD6_9EURO</name>
<sequence length="325" mass="37159">MVTEKLSSHEALSDPTLAVVVALIHYDRLQGQFHQGMVHFKGLQQLVQLRGGITQLRRKPAIAQKIFRADLEFALQLGSRTWYNVEDVPGHEIISSLREESLREYPVRDSRIFRRLNVDFQDVLFDVLSLAWLLNATSKHANRLDGFLLHETITLLGYRIIHLSPLGGSRPVERLENKLHLGLITFVATFLLSITRKLPEFCLLSRLLRSAAQEDLEEDEENQEVLLWTLFLGRASIFKKSDDSWLIPRMTEITSALGYSNWKDISRTLRKFPWVNALHDRPGQALWQKTVAHLCFPTGFPGNQSLIWKSTHFAPSAGVNGFKVL</sequence>
<dbReference type="AlphaFoldDB" id="A0A0D2IGD6"/>
<dbReference type="PANTHER" id="PTHR37540:SF9">
    <property type="entry name" value="ZN(2)-C6 FUNGAL-TYPE DOMAIN-CONTAINING PROTEIN"/>
    <property type="match status" value="1"/>
</dbReference>
<keyword evidence="2" id="KW-1185">Reference proteome</keyword>
<gene>
    <name evidence="1" type="ORF">Z518_05715</name>
</gene>
<proteinExistence type="predicted"/>
<dbReference type="OrthoDB" id="4158087at2759"/>
<accession>A0A0D2IGD6</accession>
<evidence type="ECO:0000313" key="2">
    <source>
        <dbReference type="Proteomes" id="UP000053617"/>
    </source>
</evidence>
<dbReference type="HOGENOM" id="CLU_023254_3_0_1"/>
<dbReference type="EMBL" id="KN847478">
    <property type="protein sequence ID" value="KIX04844.1"/>
    <property type="molecule type" value="Genomic_DNA"/>
</dbReference>
<dbReference type="STRING" id="1442369.A0A0D2IGD6"/>
<dbReference type="RefSeq" id="XP_013271980.1">
    <property type="nucleotide sequence ID" value="XM_013416526.1"/>
</dbReference>
<dbReference type="Proteomes" id="UP000053617">
    <property type="component" value="Unassembled WGS sequence"/>
</dbReference>
<evidence type="ECO:0000313" key="1">
    <source>
        <dbReference type="EMBL" id="KIX04844.1"/>
    </source>
</evidence>
<dbReference type="VEuPathDB" id="FungiDB:Z518_05715"/>
<protein>
    <recommendedName>
        <fullName evidence="3">Transcription factor domain-containing protein</fullName>
    </recommendedName>
</protein>
<organism evidence="1 2">
    <name type="scientific">Rhinocladiella mackenziei CBS 650.93</name>
    <dbReference type="NCBI Taxonomy" id="1442369"/>
    <lineage>
        <taxon>Eukaryota</taxon>
        <taxon>Fungi</taxon>
        <taxon>Dikarya</taxon>
        <taxon>Ascomycota</taxon>
        <taxon>Pezizomycotina</taxon>
        <taxon>Eurotiomycetes</taxon>
        <taxon>Chaetothyriomycetidae</taxon>
        <taxon>Chaetothyriales</taxon>
        <taxon>Herpotrichiellaceae</taxon>
        <taxon>Rhinocladiella</taxon>
    </lineage>
</organism>
<dbReference type="GeneID" id="25293786"/>
<dbReference type="PANTHER" id="PTHR37540">
    <property type="entry name" value="TRANSCRIPTION FACTOR (ACR-2), PUTATIVE-RELATED-RELATED"/>
    <property type="match status" value="1"/>
</dbReference>
<reference evidence="1 2" key="1">
    <citation type="submission" date="2015-01" db="EMBL/GenBank/DDBJ databases">
        <title>The Genome Sequence of Rhinocladiella mackenzie CBS 650.93.</title>
        <authorList>
            <consortium name="The Broad Institute Genomics Platform"/>
            <person name="Cuomo C."/>
            <person name="de Hoog S."/>
            <person name="Gorbushina A."/>
            <person name="Stielow B."/>
            <person name="Teixiera M."/>
            <person name="Abouelleil A."/>
            <person name="Chapman S.B."/>
            <person name="Priest M."/>
            <person name="Young S.K."/>
            <person name="Wortman J."/>
            <person name="Nusbaum C."/>
            <person name="Birren B."/>
        </authorList>
    </citation>
    <scope>NUCLEOTIDE SEQUENCE [LARGE SCALE GENOMIC DNA]</scope>
    <source>
        <strain evidence="1 2">CBS 650.93</strain>
    </source>
</reference>
<evidence type="ECO:0008006" key="3">
    <source>
        <dbReference type="Google" id="ProtNLM"/>
    </source>
</evidence>